<gene>
    <name evidence="3" type="primary">P0710F09.151</name>
    <name evidence="4" type="ORF">OSJNBa0077F02.104</name>
</gene>
<accession>Q8H2Y8</accession>
<evidence type="ECO:0000259" key="2">
    <source>
        <dbReference type="Pfam" id="PF07197"/>
    </source>
</evidence>
<reference evidence="5" key="4">
    <citation type="journal article" date="2008" name="Nucleic Acids Res.">
        <title>The rice annotation project database (RAP-DB): 2008 update.</title>
        <authorList>
            <consortium name="The rice annotation project (RAP)"/>
        </authorList>
    </citation>
    <scope>GENOME REANNOTATION</scope>
    <source>
        <strain evidence="5">cv. Nipponbare</strain>
    </source>
</reference>
<feature type="region of interest" description="Disordered" evidence="1">
    <location>
        <begin position="71"/>
        <end position="111"/>
    </location>
</feature>
<dbReference type="Pfam" id="PF07197">
    <property type="entry name" value="DUF1409"/>
    <property type="match status" value="1"/>
</dbReference>
<evidence type="ECO:0000313" key="5">
    <source>
        <dbReference type="Proteomes" id="UP000000763"/>
    </source>
</evidence>
<name>Q8H2Y8_ORYSJ</name>
<feature type="domain" description="DUF1409" evidence="2">
    <location>
        <begin position="265"/>
        <end position="312"/>
    </location>
</feature>
<evidence type="ECO:0000256" key="1">
    <source>
        <dbReference type="SAM" id="MobiDB-lite"/>
    </source>
</evidence>
<evidence type="ECO:0000313" key="4">
    <source>
        <dbReference type="EMBL" id="BAD31227.1"/>
    </source>
</evidence>
<evidence type="ECO:0000313" key="3">
    <source>
        <dbReference type="EMBL" id="BAC21559.1"/>
    </source>
</evidence>
<dbReference type="EMBL" id="AP005247">
    <property type="protein sequence ID" value="BAD31227.1"/>
    <property type="molecule type" value="Genomic_DNA"/>
</dbReference>
<proteinExistence type="predicted"/>
<sequence length="380" mass="41242">MFFTIIFSDSMPQTTDSSLPYTSQSGKPINYAAGIIPNGGGLAPSVIGYMAPKTTNLLYGQTHEPIPVETCKRKSTKQSDVKPSAAKPPAASKKVAKKQKFAADDLPPLDRDVEEVLENEEIEEAIDNAAAGMSDTRALSASPTGRAGTPPAGTPSPNKTPDAPTPAPKSGASSEHTPSAVDSHHLGTPEHPPLVVPVSTIKSSHIGCDIFFANNPDLSFLQVLANMFSFDVKQFLDEEEEETTSGALVPLDDDLKTKLMDIAQRLGSSLDSLVTGCGSIRARFEEIHHQIPEDEADIISLAVYLEQHRFKLERAQQRIADMRERAKLEATIEANRLFINEKKVKLDEMIVGLGSTQVNIDRLKTREAELVAELEACRFP</sequence>
<dbReference type="InterPro" id="IPR010811">
    <property type="entry name" value="DUF1409"/>
</dbReference>
<reference evidence="5" key="3">
    <citation type="journal article" date="2005" name="Nature">
        <title>The map-based sequence of the rice genome.</title>
        <authorList>
            <consortium name="International rice genome sequencing project (IRGSP)"/>
            <person name="Matsumoto T."/>
            <person name="Wu J."/>
            <person name="Kanamori H."/>
            <person name="Katayose Y."/>
            <person name="Fujisawa M."/>
            <person name="Namiki N."/>
            <person name="Mizuno H."/>
            <person name="Yamamoto K."/>
            <person name="Antonio B.A."/>
            <person name="Baba T."/>
            <person name="Sakata K."/>
            <person name="Nagamura Y."/>
            <person name="Aoki H."/>
            <person name="Arikawa K."/>
            <person name="Arita K."/>
            <person name="Bito T."/>
            <person name="Chiden Y."/>
            <person name="Fujitsuka N."/>
            <person name="Fukunaka R."/>
            <person name="Hamada M."/>
            <person name="Harada C."/>
            <person name="Hayashi A."/>
            <person name="Hijishita S."/>
            <person name="Honda M."/>
            <person name="Hosokawa S."/>
            <person name="Ichikawa Y."/>
            <person name="Idonuma A."/>
            <person name="Iijima M."/>
            <person name="Ikeda M."/>
            <person name="Ikeno M."/>
            <person name="Ito K."/>
            <person name="Ito S."/>
            <person name="Ito T."/>
            <person name="Ito Y."/>
            <person name="Ito Y."/>
            <person name="Iwabuchi A."/>
            <person name="Kamiya K."/>
            <person name="Karasawa W."/>
            <person name="Kurita K."/>
            <person name="Katagiri S."/>
            <person name="Kikuta A."/>
            <person name="Kobayashi H."/>
            <person name="Kobayashi N."/>
            <person name="Machita K."/>
            <person name="Maehara T."/>
            <person name="Masukawa M."/>
            <person name="Mizubayashi T."/>
            <person name="Mukai Y."/>
            <person name="Nagasaki H."/>
            <person name="Nagata Y."/>
            <person name="Naito S."/>
            <person name="Nakashima M."/>
            <person name="Nakama Y."/>
            <person name="Nakamichi Y."/>
            <person name="Nakamura M."/>
            <person name="Meguro A."/>
            <person name="Negishi M."/>
            <person name="Ohta I."/>
            <person name="Ohta T."/>
            <person name="Okamoto M."/>
            <person name="Ono N."/>
            <person name="Saji S."/>
            <person name="Sakaguchi M."/>
            <person name="Sakai K."/>
            <person name="Shibata M."/>
            <person name="Shimokawa T."/>
            <person name="Song J."/>
            <person name="Takazaki Y."/>
            <person name="Terasawa K."/>
            <person name="Tsugane M."/>
            <person name="Tsuji K."/>
            <person name="Ueda S."/>
            <person name="Waki K."/>
            <person name="Yamagata H."/>
            <person name="Yamamoto M."/>
            <person name="Yamamoto S."/>
            <person name="Yamane H."/>
            <person name="Yoshiki S."/>
            <person name="Yoshihara R."/>
            <person name="Yukawa K."/>
            <person name="Zhong H."/>
            <person name="Yano M."/>
            <person name="Yuan Q."/>
            <person name="Ouyang S."/>
            <person name="Liu J."/>
            <person name="Jones K.M."/>
            <person name="Gansberger K."/>
            <person name="Moffat K."/>
            <person name="Hill J."/>
            <person name="Bera J."/>
            <person name="Fadrosh D."/>
            <person name="Jin S."/>
            <person name="Johri S."/>
            <person name="Kim M."/>
            <person name="Overton L."/>
            <person name="Reardon M."/>
            <person name="Tsitrin T."/>
            <person name="Vuong H."/>
            <person name="Weaver B."/>
            <person name="Ciecko A."/>
            <person name="Tallon L."/>
            <person name="Jackson J."/>
            <person name="Pai G."/>
            <person name="Aken S.V."/>
            <person name="Utterback T."/>
            <person name="Reidmuller S."/>
            <person name="Feldblyum T."/>
            <person name="Hsiao J."/>
            <person name="Zismann V."/>
            <person name="Iobst S."/>
            <person name="de Vazeille A.R."/>
            <person name="Buell C.R."/>
            <person name="Ying K."/>
            <person name="Li Y."/>
            <person name="Lu T."/>
            <person name="Huang Y."/>
            <person name="Zhao Q."/>
            <person name="Feng Q."/>
            <person name="Zhang L."/>
            <person name="Zhu J."/>
            <person name="Weng Q."/>
            <person name="Mu J."/>
            <person name="Lu Y."/>
            <person name="Fan D."/>
            <person name="Liu Y."/>
            <person name="Guan J."/>
            <person name="Zhang Y."/>
            <person name="Yu S."/>
            <person name="Liu X."/>
            <person name="Zhang Y."/>
            <person name="Hong G."/>
            <person name="Han B."/>
            <person name="Choisne N."/>
            <person name="Demange N."/>
            <person name="Orjeda G."/>
            <person name="Samain S."/>
            <person name="Cattolico L."/>
            <person name="Pelletier E."/>
            <person name="Couloux A."/>
            <person name="Segurens B."/>
            <person name="Wincker P."/>
            <person name="D'Hont A."/>
            <person name="Scarpelli C."/>
            <person name="Weissenbach J."/>
            <person name="Salanoubat M."/>
            <person name="Quetier F."/>
            <person name="Yu Y."/>
            <person name="Kim H.R."/>
            <person name="Rambo T."/>
            <person name="Currie J."/>
            <person name="Collura K."/>
            <person name="Luo M."/>
            <person name="Yang T."/>
            <person name="Ammiraju J.S.S."/>
            <person name="Engler F."/>
            <person name="Soderlund C."/>
            <person name="Wing R.A."/>
            <person name="Palmer L.E."/>
            <person name="de la Bastide M."/>
            <person name="Spiegel L."/>
            <person name="Nascimento L."/>
            <person name="Zutavern T."/>
            <person name="O'Shaughnessy A."/>
            <person name="Dike S."/>
            <person name="Dedhia N."/>
            <person name="Preston R."/>
            <person name="Balija V."/>
            <person name="McCombie W.R."/>
            <person name="Chow T."/>
            <person name="Chen H."/>
            <person name="Chung M."/>
            <person name="Chen C."/>
            <person name="Shaw J."/>
            <person name="Wu H."/>
            <person name="Hsiao K."/>
            <person name="Chao Y."/>
            <person name="Chu M."/>
            <person name="Cheng C."/>
            <person name="Hour A."/>
            <person name="Lee P."/>
            <person name="Lin S."/>
            <person name="Lin Y."/>
            <person name="Liou J."/>
            <person name="Liu S."/>
            <person name="Hsing Y."/>
            <person name="Raghuvanshi S."/>
            <person name="Mohanty A."/>
            <person name="Bharti A.K."/>
            <person name="Gaur A."/>
            <person name="Gupta V."/>
            <person name="Kumar D."/>
            <person name="Ravi V."/>
            <person name="Vij S."/>
            <person name="Kapur A."/>
            <person name="Khurana P."/>
            <person name="Khurana P."/>
            <person name="Khurana J.P."/>
            <person name="Tyagi A.K."/>
            <person name="Gaikwad K."/>
            <person name="Singh A."/>
            <person name="Dalal V."/>
            <person name="Srivastava S."/>
            <person name="Dixit A."/>
            <person name="Pal A.K."/>
            <person name="Ghazi I.A."/>
            <person name="Yadav M."/>
            <person name="Pandit A."/>
            <person name="Bhargava A."/>
            <person name="Sureshbabu K."/>
            <person name="Batra K."/>
            <person name="Sharma T.R."/>
            <person name="Mohapatra T."/>
            <person name="Singh N.K."/>
            <person name="Messing J."/>
            <person name="Nelson A.B."/>
            <person name="Fuks G."/>
            <person name="Kavchok S."/>
            <person name="Keizer G."/>
            <person name="Linton E."/>
            <person name="Llaca V."/>
            <person name="Song R."/>
            <person name="Tanyolac B."/>
            <person name="Young S."/>
            <person name="Ho-Il K."/>
            <person name="Hahn J.H."/>
            <person name="Sangsakoo G."/>
            <person name="Vanavichit A."/>
            <person name="de Mattos Luiz.A.T."/>
            <person name="Zimmer P.D."/>
            <person name="Malone G."/>
            <person name="Dellagostin O."/>
            <person name="de Oliveira A.C."/>
            <person name="Bevan M."/>
            <person name="Bancroft I."/>
            <person name="Minx P."/>
            <person name="Cordum H."/>
            <person name="Wilson R."/>
            <person name="Cheng Z."/>
            <person name="Jin W."/>
            <person name="Jiang J."/>
            <person name="Leong S.A."/>
            <person name="Iwama H."/>
            <person name="Gojobori T."/>
            <person name="Itoh T."/>
            <person name="Niimura Y."/>
            <person name="Fujii Y."/>
            <person name="Habara T."/>
            <person name="Sakai H."/>
            <person name="Sato Y."/>
            <person name="Wilson G."/>
            <person name="Kumar K."/>
            <person name="McCouch S."/>
            <person name="Juretic N."/>
            <person name="Hoen D."/>
            <person name="Wright S."/>
            <person name="Bruskiewich R."/>
            <person name="Bureau T."/>
            <person name="Miyao A."/>
            <person name="Hirochika H."/>
            <person name="Nishikawa T."/>
            <person name="Kadowaki K."/>
            <person name="Sugiura M."/>
            <person name="Burr B."/>
            <person name="Sasaki T."/>
        </authorList>
    </citation>
    <scope>NUCLEOTIDE SEQUENCE [LARGE SCALE GENOMIC DNA]</scope>
    <source>
        <strain evidence="5">cv. Nipponbare</strain>
    </source>
</reference>
<dbReference type="AlphaFoldDB" id="Q8H2Y8"/>
<protein>
    <recommendedName>
        <fullName evidence="2">DUF1409 domain-containing protein</fullName>
    </recommendedName>
</protein>
<dbReference type="EMBL" id="AP005325">
    <property type="protein sequence ID" value="BAC21559.1"/>
    <property type="molecule type" value="Genomic_DNA"/>
</dbReference>
<reference evidence="4" key="1">
    <citation type="submission" date="2002-05" db="EMBL/GenBank/DDBJ databases">
        <title>Oryza sativa nipponbare(GA3) genomic DNA, chromosome 7, BAC clone:OSJNBa0077F02.</title>
        <authorList>
            <person name="Sasaki T."/>
            <person name="Matsumoto T."/>
            <person name="Katayose Y."/>
        </authorList>
    </citation>
    <scope>NUCLEOTIDE SEQUENCE</scope>
</reference>
<organism evidence="3 5">
    <name type="scientific">Oryza sativa subsp. japonica</name>
    <name type="common">Rice</name>
    <dbReference type="NCBI Taxonomy" id="39947"/>
    <lineage>
        <taxon>Eukaryota</taxon>
        <taxon>Viridiplantae</taxon>
        <taxon>Streptophyta</taxon>
        <taxon>Embryophyta</taxon>
        <taxon>Tracheophyta</taxon>
        <taxon>Spermatophyta</taxon>
        <taxon>Magnoliopsida</taxon>
        <taxon>Liliopsida</taxon>
        <taxon>Poales</taxon>
        <taxon>Poaceae</taxon>
        <taxon>BOP clade</taxon>
        <taxon>Oryzoideae</taxon>
        <taxon>Oryzeae</taxon>
        <taxon>Oryzinae</taxon>
        <taxon>Oryza</taxon>
        <taxon>Oryza sativa</taxon>
    </lineage>
</organism>
<feature type="region of interest" description="Disordered" evidence="1">
    <location>
        <begin position="126"/>
        <end position="194"/>
    </location>
</feature>
<dbReference type="Proteomes" id="UP000000763">
    <property type="component" value="Chromosome 7"/>
</dbReference>
<feature type="compositionally biased region" description="Low complexity" evidence="1">
    <location>
        <begin position="81"/>
        <end position="93"/>
    </location>
</feature>
<reference evidence="3" key="2">
    <citation type="submission" date="2002-05" db="EMBL/GenBank/DDBJ databases">
        <title>Oryza sativa nipponbare(GA3) genomic DNA, chromosome 7, PAC clone:P0710F09.</title>
        <authorList>
            <person name="Sasaki T."/>
            <person name="Matsumoto T."/>
            <person name="Katayose Y."/>
        </authorList>
    </citation>
    <scope>NUCLEOTIDE SEQUENCE</scope>
</reference>